<dbReference type="RefSeq" id="WP_153524648.1">
    <property type="nucleotide sequence ID" value="NZ_JBEPDZ010000015.1"/>
</dbReference>
<organism evidence="2 3">
    <name type="scientific">Streptomyces jumonjinensis</name>
    <dbReference type="NCBI Taxonomy" id="1945"/>
    <lineage>
        <taxon>Bacteria</taxon>
        <taxon>Bacillati</taxon>
        <taxon>Actinomycetota</taxon>
        <taxon>Actinomycetes</taxon>
        <taxon>Kitasatosporales</taxon>
        <taxon>Streptomycetaceae</taxon>
        <taxon>Streptomyces</taxon>
    </lineage>
</organism>
<proteinExistence type="predicted"/>
<keyword evidence="1" id="KW-0732">Signal</keyword>
<sequence>MTTSGLRRPARAGAVAAATALSFALATPSHADGAMAYAAGGAGKGYFTSYGDYFSIMDTAADGHSAVIHWKSSSGRESDEWDIDGADNGWTVVNRNLPEEDTVQYRACWGEWGNQYIHQDSCSSWVTTSAG</sequence>
<evidence type="ECO:0000313" key="2">
    <source>
        <dbReference type="EMBL" id="MQT03075.1"/>
    </source>
</evidence>
<evidence type="ECO:0000313" key="3">
    <source>
        <dbReference type="Proteomes" id="UP000419138"/>
    </source>
</evidence>
<dbReference type="OrthoDB" id="4194406at2"/>
<dbReference type="AlphaFoldDB" id="A0A646KLI9"/>
<feature type="chain" id="PRO_5024967310" evidence="1">
    <location>
        <begin position="32"/>
        <end position="131"/>
    </location>
</feature>
<keyword evidence="3" id="KW-1185">Reference proteome</keyword>
<dbReference type="Proteomes" id="UP000419138">
    <property type="component" value="Unassembled WGS sequence"/>
</dbReference>
<dbReference type="EMBL" id="VCLA01000163">
    <property type="protein sequence ID" value="MQT03075.1"/>
    <property type="molecule type" value="Genomic_DNA"/>
</dbReference>
<accession>A0A646KLI9</accession>
<name>A0A646KLI9_STRJU</name>
<gene>
    <name evidence="2" type="ORF">FF041_23680</name>
</gene>
<feature type="signal peptide" evidence="1">
    <location>
        <begin position="1"/>
        <end position="31"/>
    </location>
</feature>
<protein>
    <submittedName>
        <fullName evidence="2">Uncharacterized protein</fullName>
    </submittedName>
</protein>
<reference evidence="2 3" key="1">
    <citation type="submission" date="2019-05" db="EMBL/GenBank/DDBJ databases">
        <title>Comparative genomics and metabolomics analyses of clavulanic acid producing Streptomyces species provides insight into specialized metabolism and evolution of beta-lactam biosynthetic gene clusters.</title>
        <authorList>
            <person name="Moore M.A."/>
            <person name="Cruz-Morales P."/>
            <person name="Barona Gomez F."/>
            <person name="Kapil T."/>
        </authorList>
    </citation>
    <scope>NUCLEOTIDE SEQUENCE [LARGE SCALE GENOMIC DNA]</scope>
    <source>
        <strain evidence="2 3">NRRL 5741</strain>
    </source>
</reference>
<evidence type="ECO:0000256" key="1">
    <source>
        <dbReference type="SAM" id="SignalP"/>
    </source>
</evidence>
<comment type="caution">
    <text evidence="2">The sequence shown here is derived from an EMBL/GenBank/DDBJ whole genome shotgun (WGS) entry which is preliminary data.</text>
</comment>